<name>A0A411A3M6_BACVE</name>
<reference evidence="4" key="1">
    <citation type="submission" date="2020-10" db="EMBL/GenBank/DDBJ databases">
        <title>Complete genome sequence of Bacillus velezensis NST6.</title>
        <authorList>
            <person name="Choi J."/>
        </authorList>
    </citation>
    <scope>NUCLEOTIDE SEQUENCE [LARGE SCALE GENOMIC DNA]</scope>
    <source>
        <strain evidence="4">NST6</strain>
    </source>
</reference>
<evidence type="ECO:0000313" key="3">
    <source>
        <dbReference type="EMBL" id="QOY25880.1"/>
    </source>
</evidence>
<proteinExistence type="predicted"/>
<evidence type="ECO:0000259" key="2">
    <source>
        <dbReference type="Pfam" id="PF01326"/>
    </source>
</evidence>
<dbReference type="InterPro" id="IPR013815">
    <property type="entry name" value="ATP_grasp_subdomain_1"/>
</dbReference>
<dbReference type="Pfam" id="PF01326">
    <property type="entry name" value="PPDK_N"/>
    <property type="match status" value="2"/>
</dbReference>
<sequence length="803" mass="89168">MNDCVKTFGELSAELYSFAGGKGSILSKMYQSGYPVPEGFVILPSAFQDGQLRHQAREAIDQYVNSIRSRHASALFAVRSSALSEDSAQASFAGEFDTVLNVKTDQDMSRAIDEVRRSVQSERVKAYSAVQGMEDEHEIAIVIQLMIPSEISGVLFTADPITGSRREMTGNYVYGLGEQLVSGEADAYSFKLARPKKKYDGPGEFRKYASTLYKLAKKLEKDLGGPQDIEWAAAGGTLYILQSRPITTLQAGNLETYEWNDSFSGDFLWTNTNIGEAIPDVMTPLTWSLLRNLDEESGIIPGYYVWSGNICGRAYNNMSQPLSVLAAFGLNPKGGKIGKMMSDTLGEIPAEMKIPLYPFSKYELLKIISKKLKPYLSKMKHAKKNMSSYLDESPEWCRNIEEKLKRAETERALLAIWNNEIYPYLCNAWFALISGGRDSAQSSSSLTSQLTKLAGIEDANLLLSNLRGKGGLASLEPIIGIDQVIKGRMSEEEYLRNQGHRGPHEYELSIPHPGENRDWLTKQIKEHKESGIDAEQLLLKQQRAHEQAFRRFEEKFPHKVKWLKAKMEKASEYANMRETTRSEFVRVYRTARAFALRAAEMTGMKDDIFFLYLHEITDLLAGKEPAVASIQARKQNYETYKKLPPFPSVINGRFNPFKWAEEPDRRADYYDAFMPAETDDAHTLKGFAGAAGRVEGIVRVLDAPEDGDSFAAGEILVTSTTNVGWTPLFPRAAAIITDVGAPLSHAAIVARELGIPAVVGCGNATSKLKTGDRVAVDGGQGIVQLEPRQTPATSEEENGKLIE</sequence>
<protein>
    <submittedName>
        <fullName evidence="3">Prodigiosin synthesizing transferase PigC</fullName>
        <ecNumber evidence="3">6.4.-.-</ecNumber>
    </submittedName>
</protein>
<dbReference type="InterPro" id="IPR008279">
    <property type="entry name" value="PEP-util_enz_mobile_dom"/>
</dbReference>
<feature type="domain" description="PEP-utilising enzyme mobile" evidence="1">
    <location>
        <begin position="712"/>
        <end position="781"/>
    </location>
</feature>
<dbReference type="PANTHER" id="PTHR43615:SF1">
    <property type="entry name" value="PPDK_N DOMAIN-CONTAINING PROTEIN"/>
    <property type="match status" value="1"/>
</dbReference>
<dbReference type="InterPro" id="IPR036637">
    <property type="entry name" value="Phosphohistidine_dom_sf"/>
</dbReference>
<evidence type="ECO:0000313" key="4">
    <source>
        <dbReference type="Proteomes" id="UP000587477"/>
    </source>
</evidence>
<dbReference type="AlphaFoldDB" id="A0A411A3M6"/>
<dbReference type="GO" id="GO:0005524">
    <property type="term" value="F:ATP binding"/>
    <property type="evidence" value="ECO:0007669"/>
    <property type="project" value="InterPro"/>
</dbReference>
<keyword evidence="3" id="KW-0808">Transferase</keyword>
<feature type="domain" description="Pyruvate phosphate dikinase AMP/ATP-binding" evidence="2">
    <location>
        <begin position="209"/>
        <end position="253"/>
    </location>
</feature>
<dbReference type="GO" id="GO:0016874">
    <property type="term" value="F:ligase activity"/>
    <property type="evidence" value="ECO:0007669"/>
    <property type="project" value="UniProtKB-KW"/>
</dbReference>
<dbReference type="Gene3D" id="3.30.1490.20">
    <property type="entry name" value="ATP-grasp fold, A domain"/>
    <property type="match status" value="1"/>
</dbReference>
<dbReference type="InterPro" id="IPR051549">
    <property type="entry name" value="PEP_Utilizing_Enz"/>
</dbReference>
<dbReference type="Proteomes" id="UP000587477">
    <property type="component" value="Chromosome"/>
</dbReference>
<organism evidence="3 4">
    <name type="scientific">Bacillus velezensis</name>
    <dbReference type="NCBI Taxonomy" id="492670"/>
    <lineage>
        <taxon>Bacteria</taxon>
        <taxon>Bacillati</taxon>
        <taxon>Bacillota</taxon>
        <taxon>Bacilli</taxon>
        <taxon>Bacillales</taxon>
        <taxon>Bacillaceae</taxon>
        <taxon>Bacillus</taxon>
        <taxon>Bacillus amyloliquefaciens group</taxon>
    </lineage>
</organism>
<dbReference type="Gene3D" id="3.30.470.20">
    <property type="entry name" value="ATP-grasp fold, B domain"/>
    <property type="match status" value="2"/>
</dbReference>
<dbReference type="Pfam" id="PF00391">
    <property type="entry name" value="PEP-utilizers"/>
    <property type="match status" value="1"/>
</dbReference>
<dbReference type="GO" id="GO:0016301">
    <property type="term" value="F:kinase activity"/>
    <property type="evidence" value="ECO:0007669"/>
    <property type="project" value="InterPro"/>
</dbReference>
<feature type="domain" description="Pyruvate phosphate dikinase AMP/ATP-binding" evidence="2">
    <location>
        <begin position="46"/>
        <end position="197"/>
    </location>
</feature>
<dbReference type="RefSeq" id="WP_063636902.1">
    <property type="nucleotide sequence ID" value="NZ_BDDG01000005.1"/>
</dbReference>
<dbReference type="SUPFAM" id="SSF52009">
    <property type="entry name" value="Phosphohistidine domain"/>
    <property type="match status" value="1"/>
</dbReference>
<dbReference type="SUPFAM" id="SSF56059">
    <property type="entry name" value="Glutathione synthetase ATP-binding domain-like"/>
    <property type="match status" value="1"/>
</dbReference>
<keyword evidence="3" id="KW-0436">Ligase</keyword>
<dbReference type="Gene3D" id="3.50.30.10">
    <property type="entry name" value="Phosphohistidine domain"/>
    <property type="match status" value="1"/>
</dbReference>
<evidence type="ECO:0000259" key="1">
    <source>
        <dbReference type="Pfam" id="PF00391"/>
    </source>
</evidence>
<dbReference type="EC" id="6.4.-.-" evidence="3"/>
<dbReference type="InterPro" id="IPR002192">
    <property type="entry name" value="PPDK_AMP/ATP-bd"/>
</dbReference>
<accession>A0A411A3M6</accession>
<dbReference type="PANTHER" id="PTHR43615">
    <property type="entry name" value="PHOSPHOENOLPYRUVATE SYNTHASE-RELATED"/>
    <property type="match status" value="1"/>
</dbReference>
<gene>
    <name evidence="3" type="primary">pigC_1</name>
    <name evidence="3" type="ORF">BACVE_000829</name>
</gene>
<dbReference type="EMBL" id="CP063687">
    <property type="protein sequence ID" value="QOY25880.1"/>
    <property type="molecule type" value="Genomic_DNA"/>
</dbReference>